<comment type="caution">
    <text evidence="1">The sequence shown here is derived from an EMBL/GenBank/DDBJ whole genome shotgun (WGS) entry which is preliminary data.</text>
</comment>
<accession>A0A814MJ64</accession>
<reference evidence="1" key="1">
    <citation type="submission" date="2021-02" db="EMBL/GenBank/DDBJ databases">
        <authorList>
            <person name="Nowell W R."/>
        </authorList>
    </citation>
    <scope>NUCLEOTIDE SEQUENCE</scope>
</reference>
<evidence type="ECO:0000313" key="1">
    <source>
        <dbReference type="EMBL" id="CAF1079717.1"/>
    </source>
</evidence>
<dbReference type="AlphaFoldDB" id="A0A814MJ64"/>
<organism evidence="1 2">
    <name type="scientific">Adineta steineri</name>
    <dbReference type="NCBI Taxonomy" id="433720"/>
    <lineage>
        <taxon>Eukaryota</taxon>
        <taxon>Metazoa</taxon>
        <taxon>Spiralia</taxon>
        <taxon>Gnathifera</taxon>
        <taxon>Rotifera</taxon>
        <taxon>Eurotatoria</taxon>
        <taxon>Bdelloidea</taxon>
        <taxon>Adinetida</taxon>
        <taxon>Adinetidae</taxon>
        <taxon>Adineta</taxon>
    </lineage>
</organism>
<protein>
    <submittedName>
        <fullName evidence="1">Uncharacterized protein</fullName>
    </submittedName>
</protein>
<gene>
    <name evidence="1" type="ORF">BJG266_LOCUS20190</name>
</gene>
<evidence type="ECO:0000313" key="2">
    <source>
        <dbReference type="Proteomes" id="UP000663877"/>
    </source>
</evidence>
<sequence length="338" mass="38805">MERKFKENSISYDDLYQKLYSYRDAAKLTQVGLVAEEFLQWLGAEGNDAGSTPDLIPAYLEYRMNSDPYYNKEAFEAQLRTLGLNSSCVTFMCAQAAKLTNDNQQDAFFCALQYCLHQFSVIFEIPLKPPITSGPLNQIQPLDIKIGLKEAGMIEFFTNTKLLFHATAAHHAASIVRNGIDATSTRINLDLRPEFYLNTHFRDAKDWCMSRFAPTCNGQAAILIFQVPKDIYNEWNIHQLDYRSRRNDLNNLTEWEHFVKKCRAGIRNNRIIGSYDGFEGPQCANPRDLLNKVSEIRPEIRRTNEARPREAWQISIHSSGIQARIINYLKGVITFTNI</sequence>
<proteinExistence type="predicted"/>
<dbReference type="EMBL" id="CAJNOI010000113">
    <property type="protein sequence ID" value="CAF1079717.1"/>
    <property type="molecule type" value="Genomic_DNA"/>
</dbReference>
<dbReference type="Proteomes" id="UP000663877">
    <property type="component" value="Unassembled WGS sequence"/>
</dbReference>
<name>A0A814MJ64_9BILA</name>